<dbReference type="InterPro" id="IPR005702">
    <property type="entry name" value="Wzc-like_C"/>
</dbReference>
<evidence type="ECO:0000313" key="8">
    <source>
        <dbReference type="EMBL" id="CUN91682.1"/>
    </source>
</evidence>
<dbReference type="GO" id="GO:0005886">
    <property type="term" value="C:plasma membrane"/>
    <property type="evidence" value="ECO:0007669"/>
    <property type="project" value="TreeGrafter"/>
</dbReference>
<dbReference type="PANTHER" id="PTHR32309">
    <property type="entry name" value="TYROSINE-PROTEIN KINASE"/>
    <property type="match status" value="1"/>
</dbReference>
<dbReference type="InterPro" id="IPR025669">
    <property type="entry name" value="AAA_dom"/>
</dbReference>
<proteinExistence type="predicted"/>
<dbReference type="Proteomes" id="UP000095380">
    <property type="component" value="Unassembled WGS sequence"/>
</dbReference>
<keyword evidence="3 8" id="KW-0418">Kinase</keyword>
<evidence type="ECO:0000256" key="4">
    <source>
        <dbReference type="ARBA" id="ARBA00022840"/>
    </source>
</evidence>
<dbReference type="GO" id="GO:0005524">
    <property type="term" value="F:ATP binding"/>
    <property type="evidence" value="ECO:0007669"/>
    <property type="project" value="UniProtKB-KW"/>
</dbReference>
<feature type="transmembrane region" description="Helical" evidence="6">
    <location>
        <begin position="189"/>
        <end position="207"/>
    </location>
</feature>
<evidence type="ECO:0000259" key="7">
    <source>
        <dbReference type="Pfam" id="PF13614"/>
    </source>
</evidence>
<evidence type="ECO:0000313" key="9">
    <source>
        <dbReference type="Proteomes" id="UP000095380"/>
    </source>
</evidence>
<keyword evidence="5" id="KW-0829">Tyrosine-protein kinase</keyword>
<keyword evidence="6" id="KW-0472">Membrane</keyword>
<protein>
    <submittedName>
        <fullName evidence="8">Tyrosine-protein kinase YwqD</fullName>
        <ecNumber evidence="8">2.7.10.2</ecNumber>
    </submittedName>
</protein>
<gene>
    <name evidence="8" type="primary">ywqD_1</name>
    <name evidence="8" type="ORF">ERS852408_01161</name>
</gene>
<feature type="transmembrane region" description="Helical" evidence="6">
    <location>
        <begin position="35"/>
        <end position="54"/>
    </location>
</feature>
<organism evidence="8 9">
    <name type="scientific">Dorea longicatena</name>
    <dbReference type="NCBI Taxonomy" id="88431"/>
    <lineage>
        <taxon>Bacteria</taxon>
        <taxon>Bacillati</taxon>
        <taxon>Bacillota</taxon>
        <taxon>Clostridia</taxon>
        <taxon>Lachnospirales</taxon>
        <taxon>Lachnospiraceae</taxon>
        <taxon>Dorea</taxon>
    </lineage>
</organism>
<accession>A0A174ASQ0</accession>
<keyword evidence="6" id="KW-1133">Transmembrane helix</keyword>
<reference evidence="8 9" key="1">
    <citation type="submission" date="2015-09" db="EMBL/GenBank/DDBJ databases">
        <authorList>
            <consortium name="Pathogen Informatics"/>
        </authorList>
    </citation>
    <scope>NUCLEOTIDE SEQUENCE [LARGE SCALE GENOMIC DNA]</scope>
    <source>
        <strain evidence="8 9">2789STDY5608851</strain>
    </source>
</reference>
<keyword evidence="1 8" id="KW-0808">Transferase</keyword>
<evidence type="ECO:0000256" key="2">
    <source>
        <dbReference type="ARBA" id="ARBA00022741"/>
    </source>
</evidence>
<feature type="domain" description="AAA" evidence="7">
    <location>
        <begin position="288"/>
        <end position="406"/>
    </location>
</feature>
<dbReference type="SUPFAM" id="SSF52540">
    <property type="entry name" value="P-loop containing nucleoside triphosphate hydrolases"/>
    <property type="match status" value="1"/>
</dbReference>
<evidence type="ECO:0000256" key="1">
    <source>
        <dbReference type="ARBA" id="ARBA00022679"/>
    </source>
</evidence>
<dbReference type="EMBL" id="CYYM01000004">
    <property type="protein sequence ID" value="CUN91682.1"/>
    <property type="molecule type" value="Genomic_DNA"/>
</dbReference>
<dbReference type="CDD" id="cd05387">
    <property type="entry name" value="BY-kinase"/>
    <property type="match status" value="1"/>
</dbReference>
<keyword evidence="4" id="KW-0067">ATP-binding</keyword>
<keyword evidence="2" id="KW-0547">Nucleotide-binding</keyword>
<dbReference type="GO" id="GO:0004715">
    <property type="term" value="F:non-membrane spanning protein tyrosine kinase activity"/>
    <property type="evidence" value="ECO:0007669"/>
    <property type="project" value="UniProtKB-EC"/>
</dbReference>
<dbReference type="GeneID" id="93138110"/>
<dbReference type="Pfam" id="PF13614">
    <property type="entry name" value="AAA_31"/>
    <property type="match status" value="1"/>
</dbReference>
<sequence>MGDYRDKSGSERVDAPEKIDLTNIMLDVYHGVKRLWWLFIGLIIICAVQSYFSVSTSYQSKYVASATVSVTSVGGMDYVNAQSAQQMAEVFPYILTSGVLKDVVAEDMGLDSMPGSIDVKADDGTNLLTISVSGNDPQMAYKTLKSVIKNYPKVAEFVLGETKLTILDETGIPTDTKRVEVIRGSYKRGALKGAIIGCVILLLYVLSRRTVKSRKDLKKNINLQDLGSIPYVRTKKRKKETFYNSVSLLNERISMSYLEAIRKLRIRIMKDVEKKEYQTLLVTSSIPGEGKTTLSANLAISIAQQGKKVLLVDCDLRNPSIAGVMNEQEPHPGLGSVLKKEVPLSEAITNVKLPKERTNENGSLHVIFGGAPDRENSLLIGSGRMRALIKDLKSKYDIIILDTAPSELLADAPLLGKYVDAALYVIRYDYTKLREIREGVESLALSGIDMLGYVFNGDNSSGGQGYGYGYRRYGNYGSYGSHYGSYGKYGAYGHYGKMEKGSTDKFGRVIKD</sequence>
<evidence type="ECO:0000256" key="5">
    <source>
        <dbReference type="ARBA" id="ARBA00023137"/>
    </source>
</evidence>
<dbReference type="PANTHER" id="PTHR32309:SF31">
    <property type="entry name" value="CAPSULAR EXOPOLYSACCHARIDE FAMILY"/>
    <property type="match status" value="1"/>
</dbReference>
<dbReference type="InterPro" id="IPR050445">
    <property type="entry name" value="Bact_polysacc_biosynth/exp"/>
</dbReference>
<keyword evidence="6" id="KW-0812">Transmembrane</keyword>
<evidence type="ECO:0000256" key="3">
    <source>
        <dbReference type="ARBA" id="ARBA00022777"/>
    </source>
</evidence>
<dbReference type="RefSeq" id="WP_006427220.1">
    <property type="nucleotide sequence ID" value="NZ_CAXSPU010000005.1"/>
</dbReference>
<dbReference type="AlphaFoldDB" id="A0A174ASQ0"/>
<dbReference type="EC" id="2.7.10.2" evidence="8"/>
<dbReference type="Gene3D" id="3.40.50.300">
    <property type="entry name" value="P-loop containing nucleotide triphosphate hydrolases"/>
    <property type="match status" value="1"/>
</dbReference>
<name>A0A174ASQ0_9FIRM</name>
<evidence type="ECO:0000256" key="6">
    <source>
        <dbReference type="SAM" id="Phobius"/>
    </source>
</evidence>
<dbReference type="NCBIfam" id="TIGR01007">
    <property type="entry name" value="eps_fam"/>
    <property type="match status" value="1"/>
</dbReference>
<dbReference type="InterPro" id="IPR027417">
    <property type="entry name" value="P-loop_NTPase"/>
</dbReference>